<dbReference type="PRINTS" id="PR00411">
    <property type="entry name" value="PNDRDTASEI"/>
</dbReference>
<dbReference type="PANTHER" id="PTHR43747:SF1">
    <property type="entry name" value="SLR1998 PROTEIN"/>
    <property type="match status" value="1"/>
</dbReference>
<keyword evidence="2" id="KW-1185">Reference proteome</keyword>
<dbReference type="InterPro" id="IPR050816">
    <property type="entry name" value="Flavin-dep_Halogenase_NPB"/>
</dbReference>
<protein>
    <submittedName>
        <fullName evidence="1">Tryptophan 7-halogenase</fullName>
    </submittedName>
</protein>
<dbReference type="RefSeq" id="WP_220163724.1">
    <property type="nucleotide sequence ID" value="NZ_CP080507.1"/>
</dbReference>
<organism evidence="1 2">
    <name type="scientific">Horticoccus luteus</name>
    <dbReference type="NCBI Taxonomy" id="2862869"/>
    <lineage>
        <taxon>Bacteria</taxon>
        <taxon>Pseudomonadati</taxon>
        <taxon>Verrucomicrobiota</taxon>
        <taxon>Opitutia</taxon>
        <taxon>Opitutales</taxon>
        <taxon>Opitutaceae</taxon>
        <taxon>Horticoccus</taxon>
    </lineage>
</organism>
<dbReference type="Proteomes" id="UP000825051">
    <property type="component" value="Chromosome"/>
</dbReference>
<name>A0A8F9TUQ1_9BACT</name>
<gene>
    <name evidence="1" type="ORF">K0B96_03090</name>
</gene>
<proteinExistence type="predicted"/>
<dbReference type="Gene3D" id="3.50.50.60">
    <property type="entry name" value="FAD/NAD(P)-binding domain"/>
    <property type="match status" value="1"/>
</dbReference>
<dbReference type="KEGG" id="ole:K0B96_03090"/>
<dbReference type="InterPro" id="IPR036188">
    <property type="entry name" value="FAD/NAD-bd_sf"/>
</dbReference>
<evidence type="ECO:0000313" key="2">
    <source>
        <dbReference type="Proteomes" id="UP000825051"/>
    </source>
</evidence>
<dbReference type="SUPFAM" id="SSF51905">
    <property type="entry name" value="FAD/NAD(P)-binding domain"/>
    <property type="match status" value="1"/>
</dbReference>
<accession>A0A8F9TUQ1</accession>
<dbReference type="InterPro" id="IPR006905">
    <property type="entry name" value="Flavin_halogenase"/>
</dbReference>
<dbReference type="EMBL" id="CP080507">
    <property type="protein sequence ID" value="QYM79619.1"/>
    <property type="molecule type" value="Genomic_DNA"/>
</dbReference>
<evidence type="ECO:0000313" key="1">
    <source>
        <dbReference type="EMBL" id="QYM79619.1"/>
    </source>
</evidence>
<dbReference type="AlphaFoldDB" id="A0A8F9TUQ1"/>
<dbReference type="PANTHER" id="PTHR43747">
    <property type="entry name" value="FAD-BINDING PROTEIN"/>
    <property type="match status" value="1"/>
</dbReference>
<sequence>MFDYDALVIGGGPGGSCAAACARRHGWRTLVVEKETFPRFRIGESLLPMANAILRDIGVWPRVEAAGFIPKYGALFHTADGAATKTVDFSTGFVRGLDYTYQVDRAKFDTLLLDHAASLGAEVRFQTTARAVEPIDGGHRVALEHAGATTFVSTRWLFDATGRDNVLLTAQKRRLDPPHQPKRLAIYSHFRGVARAPGRPAGHTIVVRLVDGWFWVIPIDAEITSVGLVTTTETMRRSGLAPAALFAATVDAAPKLRELLAGSVATTPYHVTSDYSYFRRDLAGERSLLIGDAAGFSDPIFSSGVYVSLWSAQTAVALAARADRQNRPLSLRERRRYTRAVKHHVRPFERLIQAFYDNASFAVFMETQVPWNLSPGLTSIVAGHAKLIWPLWWRFHVFLAICWVQRRFGFPIKALNLAPPAA</sequence>
<dbReference type="GO" id="GO:0004497">
    <property type="term" value="F:monooxygenase activity"/>
    <property type="evidence" value="ECO:0007669"/>
    <property type="project" value="InterPro"/>
</dbReference>
<dbReference type="Pfam" id="PF04820">
    <property type="entry name" value="Trp_halogenase"/>
    <property type="match status" value="2"/>
</dbReference>
<reference evidence="1" key="1">
    <citation type="submission" date="2021-08" db="EMBL/GenBank/DDBJ databases">
        <title>Genome of a novel bacterium of the phylum Verrucomicrobia, Oleiharenicola sp. KSB-15.</title>
        <authorList>
            <person name="Chung J.-H."/>
            <person name="Ahn J.-H."/>
            <person name="Yoon Y."/>
            <person name="Kim D.-Y."/>
            <person name="An S.-H."/>
            <person name="Park I."/>
            <person name="Yeon J."/>
        </authorList>
    </citation>
    <scope>NUCLEOTIDE SEQUENCE</scope>
    <source>
        <strain evidence="1">KSB-15</strain>
    </source>
</reference>